<organism evidence="2 3">
    <name type="scientific">Undibacterium terreum</name>
    <dbReference type="NCBI Taxonomy" id="1224302"/>
    <lineage>
        <taxon>Bacteria</taxon>
        <taxon>Pseudomonadati</taxon>
        <taxon>Pseudomonadota</taxon>
        <taxon>Betaproteobacteria</taxon>
        <taxon>Burkholderiales</taxon>
        <taxon>Oxalobacteraceae</taxon>
        <taxon>Undibacterium</taxon>
    </lineage>
</organism>
<dbReference type="RefSeq" id="WP_188569311.1">
    <property type="nucleotide sequence ID" value="NZ_BMED01000008.1"/>
</dbReference>
<keyword evidence="3" id="KW-1185">Reference proteome</keyword>
<dbReference type="Pfam" id="PF08668">
    <property type="entry name" value="HDOD"/>
    <property type="match status" value="1"/>
</dbReference>
<dbReference type="Proteomes" id="UP000637423">
    <property type="component" value="Unassembled WGS sequence"/>
</dbReference>
<dbReference type="PROSITE" id="PS51833">
    <property type="entry name" value="HDOD"/>
    <property type="match status" value="1"/>
</dbReference>
<evidence type="ECO:0000313" key="2">
    <source>
        <dbReference type="EMBL" id="GGD00029.1"/>
    </source>
</evidence>
<evidence type="ECO:0000313" key="3">
    <source>
        <dbReference type="Proteomes" id="UP000637423"/>
    </source>
</evidence>
<reference evidence="2" key="1">
    <citation type="journal article" date="2014" name="Int. J. Syst. Evol. Microbiol.">
        <title>Complete genome sequence of Corynebacterium casei LMG S-19264T (=DSM 44701T), isolated from a smear-ripened cheese.</title>
        <authorList>
            <consortium name="US DOE Joint Genome Institute (JGI-PGF)"/>
            <person name="Walter F."/>
            <person name="Albersmeier A."/>
            <person name="Kalinowski J."/>
            <person name="Ruckert C."/>
        </authorList>
    </citation>
    <scope>NUCLEOTIDE SEQUENCE</scope>
    <source>
        <strain evidence="2">CGMCC 1.10998</strain>
    </source>
</reference>
<sequence>MDILDSTSSTVPVAALLPVVNTKQQLVALCPNLKVASTEEVLQLLQQFKEIDFFDKLAGVSLLLSISDPMLLPPDLEGRVAASRLMFCISEQSCSNPEVQTKLKYLLSLGYRILVGDLASKTELSWNGSKTVAIDCSTGVPFYVKPLLSGLSGGLHWAKQITNPAQLQDAIGAGFKIFSGDYAFTPPPKTSAADSGARARLLKLLGLVSRDAESRELEELFKQDTNLSFSLFKLVSSAAFAQTVKVSSFGQAINLLGRRQLQRWLQLLLYARQNEQGAGLNPLMPRAAFRASLMESVCQKNGGSKDEQDAAFMVGMFSLLHVLFGQPLNEVLQPLNLTEEVMDALLDRRGHLGGMLSLVESADTDKSAVDLQQLLDTGLDIEAYYRCVTKAYEWVNLVCQDM</sequence>
<accession>A0A916V0B0</accession>
<dbReference type="AlphaFoldDB" id="A0A916V0B0"/>
<gene>
    <name evidence="2" type="ORF">GCM10011396_54430</name>
</gene>
<evidence type="ECO:0000259" key="1">
    <source>
        <dbReference type="PROSITE" id="PS51833"/>
    </source>
</evidence>
<dbReference type="SUPFAM" id="SSF109604">
    <property type="entry name" value="HD-domain/PDEase-like"/>
    <property type="match status" value="1"/>
</dbReference>
<name>A0A916V0B0_9BURK</name>
<proteinExistence type="predicted"/>
<dbReference type="InterPro" id="IPR013976">
    <property type="entry name" value="HDOD"/>
</dbReference>
<feature type="domain" description="HDOD" evidence="1">
    <location>
        <begin position="191"/>
        <end position="384"/>
    </location>
</feature>
<dbReference type="InterPro" id="IPR052340">
    <property type="entry name" value="RNase_Y/CdgJ"/>
</dbReference>
<reference evidence="2" key="2">
    <citation type="submission" date="2020-09" db="EMBL/GenBank/DDBJ databases">
        <authorList>
            <person name="Sun Q."/>
            <person name="Zhou Y."/>
        </authorList>
    </citation>
    <scope>NUCLEOTIDE SEQUENCE</scope>
    <source>
        <strain evidence="2">CGMCC 1.10998</strain>
    </source>
</reference>
<dbReference type="PANTHER" id="PTHR33525:SF4">
    <property type="entry name" value="CYCLIC DI-GMP PHOSPHODIESTERASE CDGJ"/>
    <property type="match status" value="1"/>
</dbReference>
<dbReference type="PANTHER" id="PTHR33525">
    <property type="match status" value="1"/>
</dbReference>
<comment type="caution">
    <text evidence="2">The sequence shown here is derived from an EMBL/GenBank/DDBJ whole genome shotgun (WGS) entry which is preliminary data.</text>
</comment>
<dbReference type="EMBL" id="BMED01000008">
    <property type="protein sequence ID" value="GGD00029.1"/>
    <property type="molecule type" value="Genomic_DNA"/>
</dbReference>
<protein>
    <recommendedName>
        <fullName evidence="1">HDOD domain-containing protein</fullName>
    </recommendedName>
</protein>
<dbReference type="Gene3D" id="1.10.3210.10">
    <property type="entry name" value="Hypothetical protein af1432"/>
    <property type="match status" value="1"/>
</dbReference>